<protein>
    <submittedName>
        <fullName evidence="5">AraC-type DNA-binding protein</fullName>
    </submittedName>
</protein>
<dbReference type="Proteomes" id="UP001205311">
    <property type="component" value="Unassembled WGS sequence"/>
</dbReference>
<dbReference type="InterPro" id="IPR018062">
    <property type="entry name" value="HTH_AraC-typ_CS"/>
</dbReference>
<keyword evidence="6" id="KW-1185">Reference proteome</keyword>
<keyword evidence="3" id="KW-0804">Transcription</keyword>
<dbReference type="Gene3D" id="1.10.10.60">
    <property type="entry name" value="Homeodomain-like"/>
    <property type="match status" value="1"/>
</dbReference>
<dbReference type="PANTHER" id="PTHR11019">
    <property type="entry name" value="HTH-TYPE TRANSCRIPTIONAL REGULATOR NIMR"/>
    <property type="match status" value="1"/>
</dbReference>
<evidence type="ECO:0000313" key="6">
    <source>
        <dbReference type="Proteomes" id="UP001205311"/>
    </source>
</evidence>
<dbReference type="SUPFAM" id="SSF46689">
    <property type="entry name" value="Homeodomain-like"/>
    <property type="match status" value="1"/>
</dbReference>
<evidence type="ECO:0000259" key="4">
    <source>
        <dbReference type="PROSITE" id="PS01124"/>
    </source>
</evidence>
<dbReference type="PROSITE" id="PS01124">
    <property type="entry name" value="HTH_ARAC_FAMILY_2"/>
    <property type="match status" value="1"/>
</dbReference>
<feature type="domain" description="HTH araC/xylS-type" evidence="4">
    <location>
        <begin position="164"/>
        <end position="264"/>
    </location>
</feature>
<dbReference type="Gene3D" id="2.60.120.10">
    <property type="entry name" value="Jelly Rolls"/>
    <property type="match status" value="1"/>
</dbReference>
<evidence type="ECO:0000256" key="1">
    <source>
        <dbReference type="ARBA" id="ARBA00023015"/>
    </source>
</evidence>
<dbReference type="InterPro" id="IPR003313">
    <property type="entry name" value="AraC-bd"/>
</dbReference>
<comment type="caution">
    <text evidence="5">The sequence shown here is derived from an EMBL/GenBank/DDBJ whole genome shotgun (WGS) entry which is preliminary data.</text>
</comment>
<keyword evidence="1" id="KW-0805">Transcription regulation</keyword>
<sequence>MRIFREAIACQLMSRSGHLTPVPPLGAIVVGTFAMPRGARFDWHRHGVHQLAWASQGVLTVGACGSTWVLPPSRALWIPAGVRHRTGSTSPSTMRSLYFWPERCPTRWTAPTVVAVCGLLRELIGYLAGEAVPDDTRAHAEALVFGLLTPLSVTTIDPPAPCDERARAVAEAVLADPADGRGLDAWGRVVGASGRTLARLFVAETGMSFGRWRGQVRLRAALPLLAEGVAVATVARRVGYATPSAFVAAFRKAVGVPPGAYFARGGSR</sequence>
<dbReference type="InterPro" id="IPR014710">
    <property type="entry name" value="RmlC-like_jellyroll"/>
</dbReference>
<gene>
    <name evidence="5" type="ORF">LX15_005468</name>
</gene>
<dbReference type="SUPFAM" id="SSF51182">
    <property type="entry name" value="RmlC-like cupins"/>
    <property type="match status" value="1"/>
</dbReference>
<dbReference type="InterPro" id="IPR009057">
    <property type="entry name" value="Homeodomain-like_sf"/>
</dbReference>
<keyword evidence="2 5" id="KW-0238">DNA-binding</keyword>
<dbReference type="InterPro" id="IPR018060">
    <property type="entry name" value="HTH_AraC"/>
</dbReference>
<organism evidence="5 6">
    <name type="scientific">Streptoalloteichus tenebrarius (strain ATCC 17920 / DSM 40477 / JCM 4838 / CBS 697.72 / NBRC 16177 / NCIMB 11028 / NRRL B-12390 / A12253. 1 / ISP 5477)</name>
    <name type="common">Streptomyces tenebrarius</name>
    <dbReference type="NCBI Taxonomy" id="1933"/>
    <lineage>
        <taxon>Bacteria</taxon>
        <taxon>Bacillati</taxon>
        <taxon>Actinomycetota</taxon>
        <taxon>Actinomycetes</taxon>
        <taxon>Pseudonocardiales</taxon>
        <taxon>Pseudonocardiaceae</taxon>
        <taxon>Streptoalloteichus</taxon>
    </lineage>
</organism>
<dbReference type="GO" id="GO:0003677">
    <property type="term" value="F:DNA binding"/>
    <property type="evidence" value="ECO:0007669"/>
    <property type="project" value="UniProtKB-KW"/>
</dbReference>
<dbReference type="EMBL" id="JAMTCP010000048">
    <property type="protein sequence ID" value="MCP2261742.1"/>
    <property type="molecule type" value="Genomic_DNA"/>
</dbReference>
<reference evidence="5 6" key="1">
    <citation type="submission" date="2022-06" db="EMBL/GenBank/DDBJ databases">
        <title>Genomic Encyclopedia of Archaeal and Bacterial Type Strains, Phase II (KMG-II): from individual species to whole genera.</title>
        <authorList>
            <person name="Goeker M."/>
        </authorList>
    </citation>
    <scope>NUCLEOTIDE SEQUENCE [LARGE SCALE GENOMIC DNA]</scope>
    <source>
        <strain evidence="5 6">DSM 40477</strain>
    </source>
</reference>
<dbReference type="InterPro" id="IPR011051">
    <property type="entry name" value="RmlC_Cupin_sf"/>
</dbReference>
<dbReference type="PROSITE" id="PS00041">
    <property type="entry name" value="HTH_ARAC_FAMILY_1"/>
    <property type="match status" value="1"/>
</dbReference>
<name>A0ABT1I1S7_STRSD</name>
<evidence type="ECO:0000256" key="3">
    <source>
        <dbReference type="ARBA" id="ARBA00023163"/>
    </source>
</evidence>
<evidence type="ECO:0000256" key="2">
    <source>
        <dbReference type="ARBA" id="ARBA00023125"/>
    </source>
</evidence>
<dbReference type="PANTHER" id="PTHR11019:SF199">
    <property type="entry name" value="HTH-TYPE TRANSCRIPTIONAL REGULATOR NIMR"/>
    <property type="match status" value="1"/>
</dbReference>
<proteinExistence type="predicted"/>
<dbReference type="Pfam" id="PF02311">
    <property type="entry name" value="AraC_binding"/>
    <property type="match status" value="1"/>
</dbReference>
<dbReference type="SMART" id="SM00342">
    <property type="entry name" value="HTH_ARAC"/>
    <property type="match status" value="1"/>
</dbReference>
<dbReference type="Pfam" id="PF12833">
    <property type="entry name" value="HTH_18"/>
    <property type="match status" value="1"/>
</dbReference>
<accession>A0ABT1I1S7</accession>
<dbReference type="CDD" id="cd06124">
    <property type="entry name" value="cupin_NimR-like_N"/>
    <property type="match status" value="1"/>
</dbReference>
<evidence type="ECO:0000313" key="5">
    <source>
        <dbReference type="EMBL" id="MCP2261742.1"/>
    </source>
</evidence>